<dbReference type="RefSeq" id="XP_012207856.1">
    <property type="nucleotide sequence ID" value="XM_012352466.1"/>
</dbReference>
<dbReference type="Gene3D" id="3.40.50.2000">
    <property type="entry name" value="Glycogen Phosphorylase B"/>
    <property type="match status" value="2"/>
</dbReference>
<organism evidence="9 10">
    <name type="scientific">Saprolegnia parasitica (strain CBS 223.65)</name>
    <dbReference type="NCBI Taxonomy" id="695850"/>
    <lineage>
        <taxon>Eukaryota</taxon>
        <taxon>Sar</taxon>
        <taxon>Stramenopiles</taxon>
        <taxon>Oomycota</taxon>
        <taxon>Saprolegniomycetes</taxon>
        <taxon>Saprolegniales</taxon>
        <taxon>Saprolegniaceae</taxon>
        <taxon>Saprolegnia</taxon>
    </lineage>
</organism>
<dbReference type="Pfam" id="PF13692">
    <property type="entry name" value="Glyco_trans_1_4"/>
    <property type="match status" value="1"/>
</dbReference>
<keyword evidence="8" id="KW-0472">Membrane</keyword>
<dbReference type="Proteomes" id="UP000030745">
    <property type="component" value="Unassembled WGS sequence"/>
</dbReference>
<evidence type="ECO:0000256" key="4">
    <source>
        <dbReference type="ARBA" id="ARBA00022679"/>
    </source>
</evidence>
<dbReference type="PANTHER" id="PTHR13036:SF0">
    <property type="entry name" value="CHITOBIOSYLDIPHOSPHODOLICHOL BETA-MANNOSYLTRANSFERASE"/>
    <property type="match status" value="1"/>
</dbReference>
<dbReference type="GO" id="GO:0005789">
    <property type="term" value="C:endoplasmic reticulum membrane"/>
    <property type="evidence" value="ECO:0007669"/>
    <property type="project" value="UniProtKB-SubCell"/>
</dbReference>
<keyword evidence="10" id="KW-1185">Reference proteome</keyword>
<comment type="pathway">
    <text evidence="2">Protein modification; protein glycosylation.</text>
</comment>
<evidence type="ECO:0000256" key="6">
    <source>
        <dbReference type="ARBA" id="ARBA00022824"/>
    </source>
</evidence>
<dbReference type="OMA" id="CKLIIDW"/>
<evidence type="ECO:0000256" key="7">
    <source>
        <dbReference type="ARBA" id="ARBA00022989"/>
    </source>
</evidence>
<dbReference type="GO" id="GO:0000030">
    <property type="term" value="F:mannosyltransferase activity"/>
    <property type="evidence" value="ECO:0007669"/>
    <property type="project" value="InterPro"/>
</dbReference>
<evidence type="ECO:0000256" key="8">
    <source>
        <dbReference type="ARBA" id="ARBA00023136"/>
    </source>
</evidence>
<gene>
    <name evidence="9" type="ORF">SPRG_12416</name>
</gene>
<keyword evidence="7" id="KW-1133">Transmembrane helix</keyword>
<dbReference type="AlphaFoldDB" id="A0A067BSA6"/>
<dbReference type="PANTHER" id="PTHR13036">
    <property type="entry name" value="BETA1,4 MANNOSYLTRANSFERASE"/>
    <property type="match status" value="1"/>
</dbReference>
<dbReference type="STRING" id="695850.A0A067BSA6"/>
<keyword evidence="3" id="KW-0328">Glycosyltransferase</keyword>
<keyword evidence="4" id="KW-0808">Transferase</keyword>
<evidence type="ECO:0000313" key="10">
    <source>
        <dbReference type="Proteomes" id="UP000030745"/>
    </source>
</evidence>
<dbReference type="KEGG" id="spar:SPRG_12416"/>
<dbReference type="SUPFAM" id="SSF53756">
    <property type="entry name" value="UDP-Glycosyltransferase/glycogen phosphorylase"/>
    <property type="match status" value="1"/>
</dbReference>
<reference evidence="9 10" key="1">
    <citation type="journal article" date="2013" name="PLoS Genet.">
        <title>Distinctive expansion of potential virulence genes in the genome of the oomycete fish pathogen Saprolegnia parasitica.</title>
        <authorList>
            <person name="Jiang R.H."/>
            <person name="de Bruijn I."/>
            <person name="Haas B.J."/>
            <person name="Belmonte R."/>
            <person name="Lobach L."/>
            <person name="Christie J."/>
            <person name="van den Ackerveken G."/>
            <person name="Bottin A."/>
            <person name="Bulone V."/>
            <person name="Diaz-Moreno S.M."/>
            <person name="Dumas B."/>
            <person name="Fan L."/>
            <person name="Gaulin E."/>
            <person name="Govers F."/>
            <person name="Grenville-Briggs L.J."/>
            <person name="Horner N.R."/>
            <person name="Levin J.Z."/>
            <person name="Mammella M."/>
            <person name="Meijer H.J."/>
            <person name="Morris P."/>
            <person name="Nusbaum C."/>
            <person name="Oome S."/>
            <person name="Phillips A.J."/>
            <person name="van Rooyen D."/>
            <person name="Rzeszutek E."/>
            <person name="Saraiva M."/>
            <person name="Secombes C.J."/>
            <person name="Seidl M.F."/>
            <person name="Snel B."/>
            <person name="Stassen J.H."/>
            <person name="Sykes S."/>
            <person name="Tripathy S."/>
            <person name="van den Berg H."/>
            <person name="Vega-Arreguin J.C."/>
            <person name="Wawra S."/>
            <person name="Young S.K."/>
            <person name="Zeng Q."/>
            <person name="Dieguez-Uribeondo J."/>
            <person name="Russ C."/>
            <person name="Tyler B.M."/>
            <person name="van West P."/>
        </authorList>
    </citation>
    <scope>NUCLEOTIDE SEQUENCE [LARGE SCALE GENOMIC DNA]</scope>
    <source>
        <strain evidence="9 10">CBS 223.65</strain>
    </source>
</reference>
<evidence type="ECO:0000256" key="2">
    <source>
        <dbReference type="ARBA" id="ARBA00004922"/>
    </source>
</evidence>
<evidence type="ECO:0000256" key="1">
    <source>
        <dbReference type="ARBA" id="ARBA00004389"/>
    </source>
</evidence>
<dbReference type="GeneID" id="24134374"/>
<keyword evidence="6" id="KW-0256">Endoplasmic reticulum</keyword>
<evidence type="ECO:0008006" key="11">
    <source>
        <dbReference type="Google" id="ProtNLM"/>
    </source>
</evidence>
<dbReference type="OrthoDB" id="614844at2759"/>
<evidence type="ECO:0000256" key="3">
    <source>
        <dbReference type="ARBA" id="ARBA00022676"/>
    </source>
</evidence>
<dbReference type="VEuPathDB" id="FungiDB:SPRG_12416"/>
<evidence type="ECO:0000256" key="5">
    <source>
        <dbReference type="ARBA" id="ARBA00022692"/>
    </source>
</evidence>
<evidence type="ECO:0000313" key="9">
    <source>
        <dbReference type="EMBL" id="KDO21409.1"/>
    </source>
</evidence>
<protein>
    <recommendedName>
        <fullName evidence="11">Chitobiosyldiphosphodolichol beta-mannosyltransferase</fullName>
    </recommendedName>
</protein>
<dbReference type="InterPro" id="IPR026051">
    <property type="entry name" value="ALG1-like"/>
</dbReference>
<keyword evidence="5" id="KW-0812">Transmembrane</keyword>
<proteinExistence type="predicted"/>
<accession>A0A067BSA6</accession>
<comment type="subcellular location">
    <subcellularLocation>
        <location evidence="1">Endoplasmic reticulum membrane</location>
        <topology evidence="1">Single-pass membrane protein</topology>
    </subcellularLocation>
</comment>
<sequence length="440" mass="49334">MEESSKHVVVLVLGDIGRSPRMQYHAISLAEMPDTRVTVVGYEGERCVPQLLAKPNIALRTFAPIAVSRKLFVLSGPLKVLLQLFQLFWLMLFCVGSFDVLLVQNPPTIPTLYVGWLSCKLKRAKLVIDWHNMGYTVLALSIGGGHVFVKIARWFERFFGRLADGHFCVTEAMQSWLQDNWAISPVVLYDKPPAFFQPTPLDVQHDLLVRLDDAFAAAADLVPTKPNATWRTELQGSSSYKLRSDRPALVISSTSWTEDEDFGLLFDALVRFEEVAKDRRDIPNLVVAVTGKGPQKAMYLERIAALKFQRVRIVTLWLEASDYPLLLGAADLGICLHTSTSGLDLPMKVLDMFGCRVPVCAVGFNCLNELVKHDTNGLAFQTSEELCDQLIELLTAYPKNETLARYRANLSNFEHWPENWSNHAAPVFDALLVPRCGEAE</sequence>
<name>A0A067BSA6_SAPPC</name>
<dbReference type="EMBL" id="KK583288">
    <property type="protein sequence ID" value="KDO21409.1"/>
    <property type="molecule type" value="Genomic_DNA"/>
</dbReference>